<gene>
    <name evidence="1" type="ORF">DPMN_029407</name>
</gene>
<dbReference type="Proteomes" id="UP000828390">
    <property type="component" value="Unassembled WGS sequence"/>
</dbReference>
<evidence type="ECO:0000313" key="1">
    <source>
        <dbReference type="EMBL" id="KAH3866345.1"/>
    </source>
</evidence>
<accession>A0A9D4LWE2</accession>
<sequence length="61" mass="7200">MAEVICESKERQLCVEIVPNTQLELRFKRFATHTRAPTVLKDYLQDTGKEFLLRMFLNPCK</sequence>
<protein>
    <submittedName>
        <fullName evidence="1">Uncharacterized protein</fullName>
    </submittedName>
</protein>
<dbReference type="AlphaFoldDB" id="A0A9D4LWE2"/>
<reference evidence="1" key="1">
    <citation type="journal article" date="2019" name="bioRxiv">
        <title>The Genome of the Zebra Mussel, Dreissena polymorpha: A Resource for Invasive Species Research.</title>
        <authorList>
            <person name="McCartney M.A."/>
            <person name="Auch B."/>
            <person name="Kono T."/>
            <person name="Mallez S."/>
            <person name="Zhang Y."/>
            <person name="Obille A."/>
            <person name="Becker A."/>
            <person name="Abrahante J.E."/>
            <person name="Garbe J."/>
            <person name="Badalamenti J.P."/>
            <person name="Herman A."/>
            <person name="Mangelson H."/>
            <person name="Liachko I."/>
            <person name="Sullivan S."/>
            <person name="Sone E.D."/>
            <person name="Koren S."/>
            <person name="Silverstein K.A.T."/>
            <person name="Beckman K.B."/>
            <person name="Gohl D.M."/>
        </authorList>
    </citation>
    <scope>NUCLEOTIDE SEQUENCE</scope>
    <source>
        <strain evidence="1">Duluth1</strain>
        <tissue evidence="1">Whole animal</tissue>
    </source>
</reference>
<organism evidence="1 2">
    <name type="scientific">Dreissena polymorpha</name>
    <name type="common">Zebra mussel</name>
    <name type="synonym">Mytilus polymorpha</name>
    <dbReference type="NCBI Taxonomy" id="45954"/>
    <lineage>
        <taxon>Eukaryota</taxon>
        <taxon>Metazoa</taxon>
        <taxon>Spiralia</taxon>
        <taxon>Lophotrochozoa</taxon>
        <taxon>Mollusca</taxon>
        <taxon>Bivalvia</taxon>
        <taxon>Autobranchia</taxon>
        <taxon>Heteroconchia</taxon>
        <taxon>Euheterodonta</taxon>
        <taxon>Imparidentia</taxon>
        <taxon>Neoheterodontei</taxon>
        <taxon>Myida</taxon>
        <taxon>Dreissenoidea</taxon>
        <taxon>Dreissenidae</taxon>
        <taxon>Dreissena</taxon>
    </lineage>
</organism>
<keyword evidence="2" id="KW-1185">Reference proteome</keyword>
<comment type="caution">
    <text evidence="1">The sequence shown here is derived from an EMBL/GenBank/DDBJ whole genome shotgun (WGS) entry which is preliminary data.</text>
</comment>
<reference evidence="1" key="2">
    <citation type="submission" date="2020-11" db="EMBL/GenBank/DDBJ databases">
        <authorList>
            <person name="McCartney M.A."/>
            <person name="Auch B."/>
            <person name="Kono T."/>
            <person name="Mallez S."/>
            <person name="Becker A."/>
            <person name="Gohl D.M."/>
            <person name="Silverstein K.A.T."/>
            <person name="Koren S."/>
            <person name="Bechman K.B."/>
            <person name="Herman A."/>
            <person name="Abrahante J.E."/>
            <person name="Garbe J."/>
        </authorList>
    </citation>
    <scope>NUCLEOTIDE SEQUENCE</scope>
    <source>
        <strain evidence="1">Duluth1</strain>
        <tissue evidence="1">Whole animal</tissue>
    </source>
</reference>
<proteinExistence type="predicted"/>
<dbReference type="EMBL" id="JAIWYP010000002">
    <property type="protein sequence ID" value="KAH3866345.1"/>
    <property type="molecule type" value="Genomic_DNA"/>
</dbReference>
<name>A0A9D4LWE2_DREPO</name>
<evidence type="ECO:0000313" key="2">
    <source>
        <dbReference type="Proteomes" id="UP000828390"/>
    </source>
</evidence>